<organism evidence="1">
    <name type="scientific">mine drainage metagenome</name>
    <dbReference type="NCBI Taxonomy" id="410659"/>
    <lineage>
        <taxon>unclassified sequences</taxon>
        <taxon>metagenomes</taxon>
        <taxon>ecological metagenomes</taxon>
    </lineage>
</organism>
<accession>T0ZC27</accession>
<evidence type="ECO:0000313" key="1">
    <source>
        <dbReference type="EMBL" id="EQD26529.1"/>
    </source>
</evidence>
<proteinExistence type="predicted"/>
<comment type="caution">
    <text evidence="1">The sequence shown here is derived from an EMBL/GenBank/DDBJ whole genome shotgun (WGS) entry which is preliminary data.</text>
</comment>
<reference evidence="1" key="2">
    <citation type="journal article" date="2014" name="ISME J.">
        <title>Microbial stratification in low pH oxic and suboxic macroscopic growths along an acid mine drainage.</title>
        <authorList>
            <person name="Mendez-Garcia C."/>
            <person name="Mesa V."/>
            <person name="Sprenger R.R."/>
            <person name="Richter M."/>
            <person name="Diez M.S."/>
            <person name="Solano J."/>
            <person name="Bargiela R."/>
            <person name="Golyshina O.V."/>
            <person name="Manteca A."/>
            <person name="Ramos J.L."/>
            <person name="Gallego J.R."/>
            <person name="Llorente I."/>
            <person name="Martins Dos Santos V.A."/>
            <person name="Jensen O.N."/>
            <person name="Pelaez A.I."/>
            <person name="Sanchez J."/>
            <person name="Ferrer M."/>
        </authorList>
    </citation>
    <scope>NUCLEOTIDE SEQUENCE</scope>
</reference>
<evidence type="ECO:0000313" key="2">
    <source>
        <dbReference type="EMBL" id="EQD76851.1"/>
    </source>
</evidence>
<dbReference type="AlphaFoldDB" id="T0ZC27"/>
<sequence length="120" mass="13659">MRSTPDNVAALAAAARARWGIENGANHTLKTKGYHFEHNFGHGQRHLSSLLATLNRLAFLLHTVQEITRRKYPLLRASLPTRQTFFDDIRALTRYLCFDSFEAWLDCMLQGLEIDAPDSS</sequence>
<reference evidence="1" key="1">
    <citation type="submission" date="2013-08" db="EMBL/GenBank/DDBJ databases">
        <authorList>
            <person name="Mendez C."/>
            <person name="Richter M."/>
            <person name="Ferrer M."/>
            <person name="Sanchez J."/>
        </authorList>
    </citation>
    <scope>NUCLEOTIDE SEQUENCE</scope>
</reference>
<protein>
    <submittedName>
        <fullName evidence="1">Transposase</fullName>
    </submittedName>
</protein>
<name>T0ZC27_9ZZZZ</name>
<dbReference type="EMBL" id="AUZY01000965">
    <property type="protein sequence ID" value="EQD76851.1"/>
    <property type="molecule type" value="Genomic_DNA"/>
</dbReference>
<dbReference type="EMBL" id="AUZZ01011355">
    <property type="protein sequence ID" value="EQD26529.1"/>
    <property type="molecule type" value="Genomic_DNA"/>
</dbReference>
<gene>
    <name evidence="2" type="ORF">B1B_01404</name>
    <name evidence="1" type="ORF">B2A_15602</name>
</gene>